<name>A0AAV3SAP3_HALDO</name>
<evidence type="ECO:0000313" key="3">
    <source>
        <dbReference type="Proteomes" id="UP000830542"/>
    </source>
</evidence>
<dbReference type="Proteomes" id="UP000830542">
    <property type="component" value="Plasmid unnamed1"/>
</dbReference>
<keyword evidence="3" id="KW-1185">Reference proteome</keyword>
<dbReference type="GeneID" id="71763199"/>
<accession>A0AAV3SAP3</accession>
<reference evidence="1" key="1">
    <citation type="journal article" date="2014" name="Int. J. Syst. Evol. Microbiol.">
        <title>Complete genome sequence of Corynebacterium casei LMG S-19264T (=DSM 44701T), isolated from a smear-ripened cheese.</title>
        <authorList>
            <consortium name="US DOE Joint Genome Institute (JGI-PGF)"/>
            <person name="Walter F."/>
            <person name="Albersmeier A."/>
            <person name="Kalinowski J."/>
            <person name="Ruckert C."/>
        </authorList>
    </citation>
    <scope>NUCLEOTIDE SEQUENCE</scope>
    <source>
        <strain evidence="1">JCM 12289</strain>
    </source>
</reference>
<gene>
    <name evidence="1" type="ORF">GCM10008985_00480</name>
    <name evidence="2" type="ORF">MUK72_15085</name>
</gene>
<dbReference type="Proteomes" id="UP001500962">
    <property type="component" value="Unassembled WGS sequence"/>
</dbReference>
<organism evidence="1 4">
    <name type="scientific">Halococcus dombrowskii</name>
    <dbReference type="NCBI Taxonomy" id="179637"/>
    <lineage>
        <taxon>Archaea</taxon>
        <taxon>Methanobacteriati</taxon>
        <taxon>Methanobacteriota</taxon>
        <taxon>Stenosarchaea group</taxon>
        <taxon>Halobacteria</taxon>
        <taxon>Halobacteriales</taxon>
        <taxon>Halococcaceae</taxon>
        <taxon>Halococcus</taxon>
    </lineage>
</organism>
<reference evidence="2" key="2">
    <citation type="submission" date="2022-04" db="EMBL/GenBank/DDBJ databases">
        <title>Sequencing and genomic assembly of Halococcus dombrowskii.</title>
        <authorList>
            <person name="Lim S.W."/>
            <person name="MacLea K.S."/>
        </authorList>
    </citation>
    <scope>NUCLEOTIDE SEQUENCE</scope>
    <source>
        <strain evidence="2">H4</strain>
        <plasmid evidence="2">unnamed1</plasmid>
    </source>
</reference>
<evidence type="ECO:0000313" key="4">
    <source>
        <dbReference type="Proteomes" id="UP001500962"/>
    </source>
</evidence>
<reference evidence="1" key="3">
    <citation type="submission" date="2023-12" db="EMBL/GenBank/DDBJ databases">
        <authorList>
            <person name="Sun Q."/>
            <person name="Inoue M."/>
        </authorList>
    </citation>
    <scope>NUCLEOTIDE SEQUENCE</scope>
    <source>
        <strain evidence="1">JCM 12289</strain>
    </source>
</reference>
<proteinExistence type="predicted"/>
<keyword evidence="2" id="KW-0614">Plasmid</keyword>
<dbReference type="EMBL" id="BAAADN010000001">
    <property type="protein sequence ID" value="GAA0449033.1"/>
    <property type="molecule type" value="Genomic_DNA"/>
</dbReference>
<dbReference type="EMBL" id="CP095006">
    <property type="protein sequence ID" value="UOO96843.1"/>
    <property type="molecule type" value="Genomic_DNA"/>
</dbReference>
<dbReference type="AlphaFoldDB" id="A0AAV3SAP3"/>
<geneLocation type="plasmid" evidence="2 3">
    <name>unnamed1</name>
</geneLocation>
<dbReference type="RefSeq" id="WP_244705934.1">
    <property type="nucleotide sequence ID" value="NZ_BAAADN010000001.1"/>
</dbReference>
<evidence type="ECO:0000313" key="2">
    <source>
        <dbReference type="EMBL" id="UOO96843.1"/>
    </source>
</evidence>
<evidence type="ECO:0008006" key="5">
    <source>
        <dbReference type="Google" id="ProtNLM"/>
    </source>
</evidence>
<protein>
    <recommendedName>
        <fullName evidence="5">Small CPxCG-related zinc finger protein</fullName>
    </recommendedName>
</protein>
<sequence length="162" mass="18496">MASTQPPTDEQTRNCPDCGDEMDYDVIREHGTEFATTLYQGWWCSNCSKGMVHCDDCNSLHHPDFECAPKKKARLENAREQWGGVAEIPRYGFVDIDDCELINDDTAVYSKDGRCPHCGGDLIFELRRNPRFAHQRPHPDPEYTAIAEYCSEITDGCSYRHT</sequence>
<evidence type="ECO:0000313" key="1">
    <source>
        <dbReference type="EMBL" id="GAA0449033.1"/>
    </source>
</evidence>
<dbReference type="KEGG" id="hdo:MUK72_15085"/>